<dbReference type="CDD" id="cd00156">
    <property type="entry name" value="REC"/>
    <property type="match status" value="1"/>
</dbReference>
<protein>
    <submittedName>
        <fullName evidence="4">Response regulator receiver protein</fullName>
    </submittedName>
</protein>
<name>A0A6S6LVJ3_9BACT</name>
<evidence type="ECO:0000313" key="4">
    <source>
        <dbReference type="EMBL" id="BCG45932.1"/>
    </source>
</evidence>
<reference evidence="4 5" key="1">
    <citation type="submission" date="2020-06" db="EMBL/GenBank/DDBJ databases">
        <title>Interaction of electrochemicaly active bacteria, Geobacter bremensis R4 on different carbon anode.</title>
        <authorList>
            <person name="Meng L."/>
            <person name="Yoshida N."/>
        </authorList>
    </citation>
    <scope>NUCLEOTIDE SEQUENCE [LARGE SCALE GENOMIC DNA]</scope>
    <source>
        <strain evidence="4 5">R4</strain>
    </source>
</reference>
<dbReference type="EMBL" id="AP023213">
    <property type="protein sequence ID" value="BCG45932.1"/>
    <property type="molecule type" value="Genomic_DNA"/>
</dbReference>
<dbReference type="PROSITE" id="PS50110">
    <property type="entry name" value="RESPONSE_REGULATORY"/>
    <property type="match status" value="1"/>
</dbReference>
<dbReference type="GO" id="GO:0000160">
    <property type="term" value="P:phosphorelay signal transduction system"/>
    <property type="evidence" value="ECO:0007669"/>
    <property type="project" value="InterPro"/>
</dbReference>
<sequence>MDERGIMIADRDAEFRSQVAEHFRKAGYRVETTDSAVHVLCSILEKQTPVLLLGNDFDQKISSADLIHLLKKCNRHLHVILVSDEMPLAQARQVRQEGIFYHALKPADAADNEELGLAVQCAFDKKRAGYQAAPTDPRAKEAGYLSWLAPLSVLICGTSLVALATAASMEQGSSMAIWLFLAFCALLLVTQLLPVFRVKLPARMRQQGSVQKQQVKGEKDNP</sequence>
<feature type="domain" description="Response regulatory" evidence="3">
    <location>
        <begin position="5"/>
        <end position="120"/>
    </location>
</feature>
<dbReference type="KEGG" id="gbn:GEOBRER4_06820"/>
<feature type="transmembrane region" description="Helical" evidence="2">
    <location>
        <begin position="147"/>
        <end position="169"/>
    </location>
</feature>
<evidence type="ECO:0000313" key="5">
    <source>
        <dbReference type="Proteomes" id="UP000515472"/>
    </source>
</evidence>
<keyword evidence="2" id="KW-1133">Transmembrane helix</keyword>
<proteinExistence type="predicted"/>
<accession>A0A6S6LVJ3</accession>
<keyword evidence="5" id="KW-1185">Reference proteome</keyword>
<dbReference type="Proteomes" id="UP000515472">
    <property type="component" value="Chromosome"/>
</dbReference>
<keyword evidence="2" id="KW-0812">Transmembrane</keyword>
<evidence type="ECO:0000256" key="2">
    <source>
        <dbReference type="SAM" id="Phobius"/>
    </source>
</evidence>
<dbReference type="SUPFAM" id="SSF52172">
    <property type="entry name" value="CheY-like"/>
    <property type="match status" value="1"/>
</dbReference>
<evidence type="ECO:0000256" key="1">
    <source>
        <dbReference type="PROSITE-ProRule" id="PRU00169"/>
    </source>
</evidence>
<comment type="caution">
    <text evidence="1">Lacks conserved residue(s) required for the propagation of feature annotation.</text>
</comment>
<evidence type="ECO:0000259" key="3">
    <source>
        <dbReference type="PROSITE" id="PS50110"/>
    </source>
</evidence>
<dbReference type="InterPro" id="IPR011006">
    <property type="entry name" value="CheY-like_superfamily"/>
</dbReference>
<dbReference type="InterPro" id="IPR001789">
    <property type="entry name" value="Sig_transdc_resp-reg_receiver"/>
</dbReference>
<dbReference type="Gene3D" id="3.40.50.2300">
    <property type="match status" value="1"/>
</dbReference>
<keyword evidence="2" id="KW-0472">Membrane</keyword>
<gene>
    <name evidence="4" type="ORF">GEOBRER4_n0705</name>
</gene>
<feature type="transmembrane region" description="Helical" evidence="2">
    <location>
        <begin position="175"/>
        <end position="196"/>
    </location>
</feature>
<organism evidence="4 5">
    <name type="scientific">Citrifermentans bremense</name>
    <dbReference type="NCBI Taxonomy" id="60035"/>
    <lineage>
        <taxon>Bacteria</taxon>
        <taxon>Pseudomonadati</taxon>
        <taxon>Thermodesulfobacteriota</taxon>
        <taxon>Desulfuromonadia</taxon>
        <taxon>Geobacterales</taxon>
        <taxon>Geobacteraceae</taxon>
        <taxon>Citrifermentans</taxon>
    </lineage>
</organism>
<dbReference type="AlphaFoldDB" id="A0A6S6LVJ3"/>